<dbReference type="SMART" id="SM00260">
    <property type="entry name" value="CheW"/>
    <property type="match status" value="1"/>
</dbReference>
<dbReference type="PANTHER" id="PTHR22617:SF23">
    <property type="entry name" value="CHEMOTAXIS PROTEIN CHEW"/>
    <property type="match status" value="1"/>
</dbReference>
<dbReference type="Gene3D" id="2.40.50.180">
    <property type="entry name" value="CheA-289, Domain 4"/>
    <property type="match status" value="1"/>
</dbReference>
<dbReference type="Gene3D" id="2.30.30.40">
    <property type="entry name" value="SH3 Domains"/>
    <property type="match status" value="1"/>
</dbReference>
<dbReference type="SUPFAM" id="SSF50341">
    <property type="entry name" value="CheW-like"/>
    <property type="match status" value="1"/>
</dbReference>
<proteinExistence type="predicted"/>
<dbReference type="EMBL" id="PGEM01000044">
    <property type="protein sequence ID" value="PPJ63951.1"/>
    <property type="molecule type" value="Genomic_DNA"/>
</dbReference>
<gene>
    <name evidence="2" type="ORF">CUN59_07385</name>
</gene>
<dbReference type="PROSITE" id="PS50851">
    <property type="entry name" value="CHEW"/>
    <property type="match status" value="1"/>
</dbReference>
<sequence length="177" mass="19889">MVSKPDFLSGTGQDQFRPELQLESPEGELHLRFFLPSRQEFALQATGIREVIELSPDRITPIPNTSPLLLGTLNLRGRLIWVADLGQFLGETTPLNTDCSEIPVIAIEDQDTIVGLGVEEICGMDWLDVQHLMPHNNVPDTMTPFLRGEWLFETGQEKKSLRLLDQIAILRSARWAG</sequence>
<dbReference type="GO" id="GO:0007165">
    <property type="term" value="P:signal transduction"/>
    <property type="evidence" value="ECO:0007669"/>
    <property type="project" value="InterPro"/>
</dbReference>
<dbReference type="InterPro" id="IPR002545">
    <property type="entry name" value="CheW-lke_dom"/>
</dbReference>
<dbReference type="OrthoDB" id="483582at2"/>
<evidence type="ECO:0000259" key="1">
    <source>
        <dbReference type="PROSITE" id="PS50851"/>
    </source>
</evidence>
<comment type="caution">
    <text evidence="2">The sequence shown here is derived from an EMBL/GenBank/DDBJ whole genome shotgun (WGS) entry which is preliminary data.</text>
</comment>
<dbReference type="GO" id="GO:0005829">
    <property type="term" value="C:cytosol"/>
    <property type="evidence" value="ECO:0007669"/>
    <property type="project" value="TreeGrafter"/>
</dbReference>
<dbReference type="InterPro" id="IPR039315">
    <property type="entry name" value="CheW"/>
</dbReference>
<evidence type="ECO:0000313" key="2">
    <source>
        <dbReference type="EMBL" id="PPJ63951.1"/>
    </source>
</evidence>
<dbReference type="Pfam" id="PF01584">
    <property type="entry name" value="CheW"/>
    <property type="match status" value="1"/>
</dbReference>
<dbReference type="GO" id="GO:0006935">
    <property type="term" value="P:chemotaxis"/>
    <property type="evidence" value="ECO:0007669"/>
    <property type="project" value="InterPro"/>
</dbReference>
<dbReference type="RefSeq" id="WP_104387240.1">
    <property type="nucleotide sequence ID" value="NZ_PGEM01000044.1"/>
</dbReference>
<name>A0A2S6CW86_9CYAN</name>
<dbReference type="PANTHER" id="PTHR22617">
    <property type="entry name" value="CHEMOTAXIS SENSOR HISTIDINE KINASE-RELATED"/>
    <property type="match status" value="1"/>
</dbReference>
<feature type="domain" description="CheW-like" evidence="1">
    <location>
        <begin position="28"/>
        <end position="175"/>
    </location>
</feature>
<protein>
    <submittedName>
        <fullName evidence="2">Chemotaxis protein CheW</fullName>
    </submittedName>
</protein>
<dbReference type="AlphaFoldDB" id="A0A2S6CW86"/>
<evidence type="ECO:0000313" key="3">
    <source>
        <dbReference type="Proteomes" id="UP000239589"/>
    </source>
</evidence>
<accession>A0A2S6CW86</accession>
<dbReference type="InterPro" id="IPR036061">
    <property type="entry name" value="CheW-like_dom_sf"/>
</dbReference>
<reference evidence="2 3" key="1">
    <citation type="submission" date="2018-02" db="EMBL/GenBank/DDBJ databases">
        <title>Discovery of a pederin family compound in a non-symbiotic bloom-forming cyanobacterium.</title>
        <authorList>
            <person name="Kust A."/>
            <person name="Mares J."/>
            <person name="Jokela J."/>
            <person name="Urajova P."/>
            <person name="Hajek J."/>
            <person name="Saurav K."/>
            <person name="Voracova K."/>
            <person name="Fewer D.P."/>
            <person name="Haapaniemi E."/>
            <person name="Permi P."/>
            <person name="Rehakova K."/>
            <person name="Sivonen K."/>
            <person name="Hrouzek P."/>
        </authorList>
    </citation>
    <scope>NUCLEOTIDE SEQUENCE [LARGE SCALE GENOMIC DNA]</scope>
    <source>
        <strain evidence="2 3">CHARLIE-1</strain>
    </source>
</reference>
<organism evidence="2 3">
    <name type="scientific">Cuspidothrix issatschenkoi CHARLIE-1</name>
    <dbReference type="NCBI Taxonomy" id="2052836"/>
    <lineage>
        <taxon>Bacteria</taxon>
        <taxon>Bacillati</taxon>
        <taxon>Cyanobacteriota</taxon>
        <taxon>Cyanophyceae</taxon>
        <taxon>Nostocales</taxon>
        <taxon>Aphanizomenonaceae</taxon>
        <taxon>Cuspidothrix</taxon>
    </lineage>
</organism>
<keyword evidence="3" id="KW-1185">Reference proteome</keyword>
<dbReference type="Proteomes" id="UP000239589">
    <property type="component" value="Unassembled WGS sequence"/>
</dbReference>